<evidence type="ECO:0000313" key="2">
    <source>
        <dbReference type="EMBL" id="CAH1957492.1"/>
    </source>
</evidence>
<evidence type="ECO:0000313" key="3">
    <source>
        <dbReference type="Proteomes" id="UP001152888"/>
    </source>
</evidence>
<gene>
    <name evidence="2" type="ORF">ACAOBT_LOCUS2121</name>
</gene>
<sequence length="46" mass="5379">MLRLFETIIAILRWHRLEPATSKSRTAWGRCSRPQRMSGPQKRKGA</sequence>
<organism evidence="2 3">
    <name type="scientific">Acanthoscelides obtectus</name>
    <name type="common">Bean weevil</name>
    <name type="synonym">Bruchus obtectus</name>
    <dbReference type="NCBI Taxonomy" id="200917"/>
    <lineage>
        <taxon>Eukaryota</taxon>
        <taxon>Metazoa</taxon>
        <taxon>Ecdysozoa</taxon>
        <taxon>Arthropoda</taxon>
        <taxon>Hexapoda</taxon>
        <taxon>Insecta</taxon>
        <taxon>Pterygota</taxon>
        <taxon>Neoptera</taxon>
        <taxon>Endopterygota</taxon>
        <taxon>Coleoptera</taxon>
        <taxon>Polyphaga</taxon>
        <taxon>Cucujiformia</taxon>
        <taxon>Chrysomeloidea</taxon>
        <taxon>Chrysomelidae</taxon>
        <taxon>Bruchinae</taxon>
        <taxon>Bruchini</taxon>
        <taxon>Acanthoscelides</taxon>
    </lineage>
</organism>
<dbReference type="AlphaFoldDB" id="A0A9P0JPM7"/>
<dbReference type="EMBL" id="CAKOFQ010006671">
    <property type="protein sequence ID" value="CAH1957492.1"/>
    <property type="molecule type" value="Genomic_DNA"/>
</dbReference>
<dbReference type="Proteomes" id="UP001152888">
    <property type="component" value="Unassembled WGS sequence"/>
</dbReference>
<protein>
    <submittedName>
        <fullName evidence="2">Uncharacterized protein</fullName>
    </submittedName>
</protein>
<keyword evidence="3" id="KW-1185">Reference proteome</keyword>
<accession>A0A9P0JPM7</accession>
<proteinExistence type="predicted"/>
<comment type="caution">
    <text evidence="2">The sequence shown here is derived from an EMBL/GenBank/DDBJ whole genome shotgun (WGS) entry which is preliminary data.</text>
</comment>
<evidence type="ECO:0000256" key="1">
    <source>
        <dbReference type="SAM" id="MobiDB-lite"/>
    </source>
</evidence>
<name>A0A9P0JPM7_ACAOB</name>
<reference evidence="2" key="1">
    <citation type="submission" date="2022-03" db="EMBL/GenBank/DDBJ databases">
        <authorList>
            <person name="Sayadi A."/>
        </authorList>
    </citation>
    <scope>NUCLEOTIDE SEQUENCE</scope>
</reference>
<feature type="region of interest" description="Disordered" evidence="1">
    <location>
        <begin position="21"/>
        <end position="46"/>
    </location>
</feature>